<dbReference type="InterPro" id="IPR017871">
    <property type="entry name" value="ABC_transporter-like_CS"/>
</dbReference>
<keyword evidence="10 17" id="KW-0067">ATP-binding</keyword>
<evidence type="ECO:0000256" key="7">
    <source>
        <dbReference type="ARBA" id="ARBA00022769"/>
    </source>
</evidence>
<evidence type="ECO:0000256" key="11">
    <source>
        <dbReference type="ARBA" id="ARBA00022881"/>
    </source>
</evidence>
<keyword evidence="9 17" id="KW-0862">Zinc</keyword>
<evidence type="ECO:0000256" key="2">
    <source>
        <dbReference type="ARBA" id="ARBA00022490"/>
    </source>
</evidence>
<keyword evidence="6 17" id="KW-0227">DNA damage</keyword>
<dbReference type="PROSITE" id="PS00211">
    <property type="entry name" value="ABC_TRANSPORTER_1"/>
    <property type="match status" value="2"/>
</dbReference>
<keyword evidence="11 17" id="KW-0267">Excision nuclease</keyword>
<keyword evidence="3 17" id="KW-0479">Metal-binding</keyword>
<dbReference type="EMBL" id="BAAAVI010000012">
    <property type="protein sequence ID" value="GAA2863015.1"/>
    <property type="molecule type" value="Genomic_DNA"/>
</dbReference>
<keyword evidence="5 17" id="KW-0547">Nucleotide-binding</keyword>
<keyword evidence="7 17" id="KW-0228">DNA excision</keyword>
<dbReference type="Pfam" id="PF17760">
    <property type="entry name" value="UvrA_inter"/>
    <property type="match status" value="1"/>
</dbReference>
<dbReference type="NCBIfam" id="TIGR00630">
    <property type="entry name" value="uvra"/>
    <property type="match status" value="1"/>
</dbReference>
<dbReference type="Gene3D" id="1.10.8.280">
    <property type="entry name" value="ABC transporter ATPase domain-like"/>
    <property type="match status" value="1"/>
</dbReference>
<dbReference type="Pfam" id="PF17755">
    <property type="entry name" value="UvrA_DNA-bind"/>
    <property type="match status" value="1"/>
</dbReference>
<keyword evidence="8 17" id="KW-0863">Zinc-finger</keyword>
<evidence type="ECO:0000256" key="14">
    <source>
        <dbReference type="ARBA" id="ARBA00038000"/>
    </source>
</evidence>
<comment type="subcellular location">
    <subcellularLocation>
        <location evidence="1 17">Cytoplasm</location>
    </subcellularLocation>
</comment>
<feature type="binding site" evidence="17">
    <location>
        <begin position="645"/>
        <end position="652"/>
    </location>
    <ligand>
        <name>ATP</name>
        <dbReference type="ChEBI" id="CHEBI:30616"/>
    </ligand>
</feature>
<comment type="subunit">
    <text evidence="17">Forms a heterotetramer with UvrB during the search for lesions.</text>
</comment>
<keyword evidence="17" id="KW-0742">SOS response</keyword>
<dbReference type="CDD" id="cd03271">
    <property type="entry name" value="ABC_UvrA_II"/>
    <property type="match status" value="1"/>
</dbReference>
<evidence type="ECO:0000256" key="17">
    <source>
        <dbReference type="HAMAP-Rule" id="MF_00205"/>
    </source>
</evidence>
<evidence type="ECO:0000256" key="15">
    <source>
        <dbReference type="ARBA" id="ARBA00039316"/>
    </source>
</evidence>
<gene>
    <name evidence="17 19" type="primary">uvrA</name>
    <name evidence="19" type="ORF">GCM10010517_22070</name>
</gene>
<dbReference type="HAMAP" id="MF_00205">
    <property type="entry name" value="UvrA"/>
    <property type="match status" value="1"/>
</dbReference>
<comment type="similarity">
    <text evidence="14 17">Belongs to the ABC transporter superfamily. UvrA family.</text>
</comment>
<dbReference type="NCBIfam" id="NF001503">
    <property type="entry name" value="PRK00349.1"/>
    <property type="match status" value="1"/>
</dbReference>
<reference evidence="20" key="1">
    <citation type="journal article" date="2019" name="Int. J. Syst. Evol. Microbiol.">
        <title>The Global Catalogue of Microorganisms (GCM) 10K type strain sequencing project: providing services to taxonomists for standard genome sequencing and annotation.</title>
        <authorList>
            <consortium name="The Broad Institute Genomics Platform"/>
            <consortium name="The Broad Institute Genome Sequencing Center for Infectious Disease"/>
            <person name="Wu L."/>
            <person name="Ma J."/>
        </authorList>
    </citation>
    <scope>NUCLEOTIDE SEQUENCE [LARGE SCALE GENOMIC DNA]</scope>
    <source>
        <strain evidence="20">JCM 6242</strain>
    </source>
</reference>
<dbReference type="CDD" id="cd03270">
    <property type="entry name" value="ABC_UvrA_I"/>
    <property type="match status" value="1"/>
</dbReference>
<keyword evidence="13 17" id="KW-0234">DNA repair</keyword>
<evidence type="ECO:0000256" key="1">
    <source>
        <dbReference type="ARBA" id="ARBA00004496"/>
    </source>
</evidence>
<feature type="binding site" evidence="17">
    <location>
        <begin position="32"/>
        <end position="39"/>
    </location>
    <ligand>
        <name>ATP</name>
        <dbReference type="ChEBI" id="CHEBI:30616"/>
    </ligand>
</feature>
<dbReference type="InterPro" id="IPR027417">
    <property type="entry name" value="P-loop_NTPase"/>
</dbReference>
<dbReference type="PROSITE" id="PS50893">
    <property type="entry name" value="ABC_TRANSPORTER_2"/>
    <property type="match status" value="1"/>
</dbReference>
<evidence type="ECO:0000256" key="12">
    <source>
        <dbReference type="ARBA" id="ARBA00023125"/>
    </source>
</evidence>
<dbReference type="InterPro" id="IPR041552">
    <property type="entry name" value="UvrA_DNA-bd"/>
</dbReference>
<name>A0ABP6ICU7_9ACTN</name>
<feature type="domain" description="ABC transporter" evidence="18">
    <location>
        <begin position="613"/>
        <end position="941"/>
    </location>
</feature>
<evidence type="ECO:0000256" key="9">
    <source>
        <dbReference type="ARBA" id="ARBA00022833"/>
    </source>
</evidence>
<keyword evidence="4 17" id="KW-0677">Repeat</keyword>
<evidence type="ECO:0000256" key="4">
    <source>
        <dbReference type="ARBA" id="ARBA00022737"/>
    </source>
</evidence>
<dbReference type="InterPro" id="IPR004602">
    <property type="entry name" value="UvrA"/>
</dbReference>
<dbReference type="Gene3D" id="1.20.1580.10">
    <property type="entry name" value="ABC transporter ATPase like domain"/>
    <property type="match status" value="2"/>
</dbReference>
<dbReference type="SMART" id="SM00382">
    <property type="entry name" value="AAA"/>
    <property type="match status" value="1"/>
</dbReference>
<dbReference type="InterPro" id="IPR013815">
    <property type="entry name" value="ATP_grasp_subdomain_1"/>
</dbReference>
<evidence type="ECO:0000313" key="19">
    <source>
        <dbReference type="EMBL" id="GAA2863015.1"/>
    </source>
</evidence>
<dbReference type="PANTHER" id="PTHR43152">
    <property type="entry name" value="UVRABC SYSTEM PROTEIN A"/>
    <property type="match status" value="1"/>
</dbReference>
<proteinExistence type="inferred from homology"/>
<keyword evidence="12 17" id="KW-0238">DNA-binding</keyword>
<keyword evidence="20" id="KW-1185">Reference proteome</keyword>
<comment type="caution">
    <text evidence="19">The sequence shown here is derived from an EMBL/GenBank/DDBJ whole genome shotgun (WGS) entry which is preliminary data.</text>
</comment>
<dbReference type="Proteomes" id="UP001500831">
    <property type="component" value="Unassembled WGS sequence"/>
</dbReference>
<dbReference type="InterPro" id="IPR003593">
    <property type="entry name" value="AAA+_ATPase"/>
</dbReference>
<evidence type="ECO:0000259" key="18">
    <source>
        <dbReference type="PROSITE" id="PS50893"/>
    </source>
</evidence>
<accession>A0ABP6ICU7</accession>
<comment type="caution">
    <text evidence="17">Lacks conserved residue(s) required for the propagation of feature annotation.</text>
</comment>
<organism evidence="19 20">
    <name type="scientific">Streptosporangium fragile</name>
    <dbReference type="NCBI Taxonomy" id="46186"/>
    <lineage>
        <taxon>Bacteria</taxon>
        <taxon>Bacillati</taxon>
        <taxon>Actinomycetota</taxon>
        <taxon>Actinomycetes</taxon>
        <taxon>Streptosporangiales</taxon>
        <taxon>Streptosporangiaceae</taxon>
        <taxon>Streptosporangium</taxon>
    </lineage>
</organism>
<evidence type="ECO:0000313" key="20">
    <source>
        <dbReference type="Proteomes" id="UP001500831"/>
    </source>
</evidence>
<evidence type="ECO:0000256" key="3">
    <source>
        <dbReference type="ARBA" id="ARBA00022723"/>
    </source>
</evidence>
<dbReference type="InterPro" id="IPR003439">
    <property type="entry name" value="ABC_transporter-like_ATP-bd"/>
</dbReference>
<sequence length="946" mass="104051">MADRLIVRGAREHNLKDVSLDLPRDSLIVFTGLSGSGKSSLAFDTIFAEGQRRYVESLSAYARQFLGQMDKPDVDFIEGLSPAVSIDQKSTSRNPRSTVGTITEVYDYLRLLWARIGKPHCPQCGRPIARQSPEQIVDRVMELPEGTRFQVLAPVVRGRKGEYAELFSQLQAKGFARARVDGTVVRLDQPPTLKKQEKHDIEVIVDRLAVKEGASSRLTGSVETALQLSGGTITLEFVDLPDDDPNRERFYSEHLYCPYDDLSFEELEPRSFSFNSPFGACPECTGLGVRMEVDPELIVPDPEKTLGEGAISPWAGGHTSDYFVRLVEALGLAMGFNLDTPWERLPKKAQKALLNGHDEQVHVRYSNRYGRQRSYYTTFEGAIPWVQRRHAESDSDGMREKYEGYMREIPCPACKGARLKPVSLAVTVDGRSIAEVSALSIGECAKFLAGLKLSERDMHIAERVVKEINARMGFLLDVGLDYLTMDRASGTLAGGEAQRIRLATQIGSGLVGVLYVLDEPSIGLHQRDNQRLLETLLRLRDMGNTLIVVEHDEDTIAAADWVVDIGPGAGEHGGQVVVSGPVSELLACEDSMTGAYLSGRRSIAIPAARRKRDRKRQITVKGAREHNLKGVDVEFPLGVFTAVTGVSGSGKSTLVNDILYNALAKELNGARTVPGRHSRVTGMDLVDKVVHVDQSPIGRTPRSNPATYTGVFDKVRDLFAQTTEAKVRGYQKGRFSFNVKGGRCEACSGDGTLKIEMNFLPDVYVPCEVCHGARYNRETLEVHYKGKTIAEVLDMPIEEALGFFDSIPAIKRYLQTLNDVGLGYVRLGQPATTLSGGEAQRVKLAAELQRRSTGRTIYVLDEPTTGLHFEDIRRLLGVLGRLVDGGNTVIVIEHNLDVIKTADWLIDMGPEGGSRGGTVIATGTPEEVALVEESHTGRFLRKILGT</sequence>
<protein>
    <recommendedName>
        <fullName evidence="15 17">UvrABC system protein A</fullName>
        <shortName evidence="17">UvrA protein</shortName>
    </recommendedName>
    <alternativeName>
        <fullName evidence="16 17">Excinuclease ABC subunit A</fullName>
    </alternativeName>
</protein>
<dbReference type="Gene3D" id="3.40.50.300">
    <property type="entry name" value="P-loop containing nucleotide triphosphate hydrolases"/>
    <property type="match status" value="2"/>
</dbReference>
<dbReference type="Gene3D" id="3.30.1490.20">
    <property type="entry name" value="ATP-grasp fold, A domain"/>
    <property type="match status" value="1"/>
</dbReference>
<evidence type="ECO:0000256" key="10">
    <source>
        <dbReference type="ARBA" id="ARBA00022840"/>
    </source>
</evidence>
<evidence type="ECO:0000256" key="6">
    <source>
        <dbReference type="ARBA" id="ARBA00022763"/>
    </source>
</evidence>
<dbReference type="SUPFAM" id="SSF52540">
    <property type="entry name" value="P-loop containing nucleoside triphosphate hydrolases"/>
    <property type="match status" value="2"/>
</dbReference>
<dbReference type="InterPro" id="IPR041102">
    <property type="entry name" value="UvrA_inter"/>
</dbReference>
<comment type="function">
    <text evidence="17">The UvrABC repair system catalyzes the recognition and processing of DNA lesions. UvrA is an ATPase and a DNA-binding protein. A damage recognition complex composed of 2 UvrA and 2 UvrB subunits scans DNA for abnormalities. When the presence of a lesion has been verified by UvrB, the UvrA molecules dissociate.</text>
</comment>
<evidence type="ECO:0000256" key="13">
    <source>
        <dbReference type="ARBA" id="ARBA00023204"/>
    </source>
</evidence>
<evidence type="ECO:0000256" key="16">
    <source>
        <dbReference type="ARBA" id="ARBA00042156"/>
    </source>
</evidence>
<feature type="zinc finger region" description="C4-type" evidence="17">
    <location>
        <begin position="744"/>
        <end position="770"/>
    </location>
</feature>
<keyword evidence="2 17" id="KW-0963">Cytoplasm</keyword>
<evidence type="ECO:0000256" key="8">
    <source>
        <dbReference type="ARBA" id="ARBA00022771"/>
    </source>
</evidence>
<evidence type="ECO:0000256" key="5">
    <source>
        <dbReference type="ARBA" id="ARBA00022741"/>
    </source>
</evidence>
<dbReference type="PANTHER" id="PTHR43152:SF3">
    <property type="entry name" value="UVRABC SYSTEM PROTEIN A"/>
    <property type="match status" value="1"/>
</dbReference>
<dbReference type="RefSeq" id="WP_344970244.1">
    <property type="nucleotide sequence ID" value="NZ_BAAAVI010000012.1"/>
</dbReference>